<dbReference type="PANTHER" id="PTHR32060">
    <property type="entry name" value="TAIL-SPECIFIC PROTEASE"/>
    <property type="match status" value="1"/>
</dbReference>
<dbReference type="RefSeq" id="WP_185684493.1">
    <property type="nucleotide sequence ID" value="NZ_JACLAU010000035.1"/>
</dbReference>
<protein>
    <recommendedName>
        <fullName evidence="2">Tail specific protease domain-containing protein</fullName>
    </recommendedName>
</protein>
<dbReference type="GO" id="GO:0004175">
    <property type="term" value="F:endopeptidase activity"/>
    <property type="evidence" value="ECO:0007669"/>
    <property type="project" value="TreeGrafter"/>
</dbReference>
<dbReference type="Gene3D" id="3.90.226.10">
    <property type="entry name" value="2-enoyl-CoA Hydratase, Chain A, domain 1"/>
    <property type="match status" value="1"/>
</dbReference>
<dbReference type="GO" id="GO:0006508">
    <property type="term" value="P:proteolysis"/>
    <property type="evidence" value="ECO:0007669"/>
    <property type="project" value="InterPro"/>
</dbReference>
<name>A0A7X1KD94_9SPHN</name>
<sequence>MPDTVEAARQDVDQEATDDLRENGGGSNDASLALIDALTDRPYTYQRAMRYRSVRYGNLPRYISTWGDQEALFNPPLDRFTQNANGWFELRPEQAPEELMPRQPAAERFDGPVAVLSSPANASGATMVIAKLRDMGRAIVMGAPSGGSADGPTAGTIFNVKLPNSGIAVRVPVVFNQMAVSHFDRDGGITPDIPIAVTVADYRAGRDRVLERAVARFSR</sequence>
<dbReference type="Pfam" id="PF03572">
    <property type="entry name" value="Peptidase_S41"/>
    <property type="match status" value="1"/>
</dbReference>
<dbReference type="GO" id="GO:0030288">
    <property type="term" value="C:outer membrane-bounded periplasmic space"/>
    <property type="evidence" value="ECO:0007669"/>
    <property type="project" value="TreeGrafter"/>
</dbReference>
<dbReference type="PANTHER" id="PTHR32060:SF30">
    <property type="entry name" value="CARBOXY-TERMINAL PROCESSING PROTEASE CTPA"/>
    <property type="match status" value="1"/>
</dbReference>
<dbReference type="SUPFAM" id="SSF52096">
    <property type="entry name" value="ClpP/crotonase"/>
    <property type="match status" value="1"/>
</dbReference>
<keyword evidence="4" id="KW-1185">Reference proteome</keyword>
<dbReference type="GO" id="GO:0008236">
    <property type="term" value="F:serine-type peptidase activity"/>
    <property type="evidence" value="ECO:0007669"/>
    <property type="project" value="InterPro"/>
</dbReference>
<evidence type="ECO:0000256" key="1">
    <source>
        <dbReference type="SAM" id="MobiDB-lite"/>
    </source>
</evidence>
<evidence type="ECO:0000313" key="3">
    <source>
        <dbReference type="EMBL" id="MBC2653104.1"/>
    </source>
</evidence>
<feature type="domain" description="Tail specific protease" evidence="2">
    <location>
        <begin position="19"/>
        <end position="194"/>
    </location>
</feature>
<dbReference type="Proteomes" id="UP000520156">
    <property type="component" value="Unassembled WGS sequence"/>
</dbReference>
<accession>A0A7X1KD94</accession>
<evidence type="ECO:0000259" key="2">
    <source>
        <dbReference type="Pfam" id="PF03572"/>
    </source>
</evidence>
<organism evidence="3 4">
    <name type="scientific">Novosphingobium aerophilum</name>
    <dbReference type="NCBI Taxonomy" id="2839843"/>
    <lineage>
        <taxon>Bacteria</taxon>
        <taxon>Pseudomonadati</taxon>
        <taxon>Pseudomonadota</taxon>
        <taxon>Alphaproteobacteria</taxon>
        <taxon>Sphingomonadales</taxon>
        <taxon>Sphingomonadaceae</taxon>
        <taxon>Novosphingobium</taxon>
    </lineage>
</organism>
<comment type="caution">
    <text evidence="3">The sequence shown here is derived from an EMBL/GenBank/DDBJ whole genome shotgun (WGS) entry which is preliminary data.</text>
</comment>
<reference evidence="3 4" key="1">
    <citation type="submission" date="2020-08" db="EMBL/GenBank/DDBJ databases">
        <title>The genome sequence of Novosphingobium flavum 4Y4.</title>
        <authorList>
            <person name="Liu Y."/>
        </authorList>
    </citation>
    <scope>NUCLEOTIDE SEQUENCE [LARGE SCALE GENOMIC DNA]</scope>
    <source>
        <strain evidence="3 4">4Y4</strain>
    </source>
</reference>
<evidence type="ECO:0000313" key="4">
    <source>
        <dbReference type="Proteomes" id="UP000520156"/>
    </source>
</evidence>
<dbReference type="GO" id="GO:0007165">
    <property type="term" value="P:signal transduction"/>
    <property type="evidence" value="ECO:0007669"/>
    <property type="project" value="TreeGrafter"/>
</dbReference>
<gene>
    <name evidence="3" type="ORF">H7F49_15525</name>
</gene>
<dbReference type="AlphaFoldDB" id="A0A7X1KD94"/>
<dbReference type="EMBL" id="JACLAU010000035">
    <property type="protein sequence ID" value="MBC2653104.1"/>
    <property type="molecule type" value="Genomic_DNA"/>
</dbReference>
<feature type="region of interest" description="Disordered" evidence="1">
    <location>
        <begin position="1"/>
        <end position="30"/>
    </location>
</feature>
<dbReference type="InterPro" id="IPR005151">
    <property type="entry name" value="Tail-specific_protease"/>
</dbReference>
<feature type="compositionally biased region" description="Basic and acidic residues" evidence="1">
    <location>
        <begin position="1"/>
        <end position="22"/>
    </location>
</feature>
<proteinExistence type="predicted"/>
<dbReference type="InterPro" id="IPR029045">
    <property type="entry name" value="ClpP/crotonase-like_dom_sf"/>
</dbReference>